<proteinExistence type="predicted"/>
<dbReference type="EMBL" id="LRGB01000233">
    <property type="protein sequence ID" value="KZS20279.1"/>
    <property type="molecule type" value="Genomic_DNA"/>
</dbReference>
<reference evidence="1 2" key="1">
    <citation type="submission" date="2016-03" db="EMBL/GenBank/DDBJ databases">
        <title>EvidentialGene: Evidence-directed Construction of Genes on Genomes.</title>
        <authorList>
            <person name="Gilbert D.G."/>
            <person name="Choi J.-H."/>
            <person name="Mockaitis K."/>
            <person name="Colbourne J."/>
            <person name="Pfrender M."/>
        </authorList>
    </citation>
    <scope>NUCLEOTIDE SEQUENCE [LARGE SCALE GENOMIC DNA]</scope>
    <source>
        <strain evidence="1 2">Xinb3</strain>
        <tissue evidence="1">Complete organism</tissue>
    </source>
</reference>
<evidence type="ECO:0000313" key="2">
    <source>
        <dbReference type="Proteomes" id="UP000076858"/>
    </source>
</evidence>
<protein>
    <recommendedName>
        <fullName evidence="3">CCHC-type domain-containing protein</fullName>
    </recommendedName>
</protein>
<accession>A0A162R6X4</accession>
<keyword evidence="2" id="KW-1185">Reference proteome</keyword>
<gene>
    <name evidence="1" type="ORF">APZ42_013067</name>
</gene>
<evidence type="ECO:0000313" key="1">
    <source>
        <dbReference type="EMBL" id="KZS20279.1"/>
    </source>
</evidence>
<name>A0A162R6X4_9CRUS</name>
<sequence>MTPVILKLCDNGPNFKQMAIAEREAMQMEILNSYGDPKDSMVLTGGDLSAAIKNGVIFVVTINDKEEDILKALAGQDVTNGKRLPIRGSLDNWSETVILTFSTTIPERVKIASMSSPVQISIPTPFRCRNCFRLGHTITRCSNKSHSCQKCGKSHLPVEECHTQGINCGSNSHDSTSYICPAYLEMKKIIKMVFLEGITIKEARDRQSSLYSSATKRSPSVPSLQIPAQPLEMAALQEQIKIMQKEMKELKEASLPHIQKQINTTSADLILTNKKI</sequence>
<dbReference type="Proteomes" id="UP000076858">
    <property type="component" value="Unassembled WGS sequence"/>
</dbReference>
<evidence type="ECO:0008006" key="3">
    <source>
        <dbReference type="Google" id="ProtNLM"/>
    </source>
</evidence>
<dbReference type="AlphaFoldDB" id="A0A162R6X4"/>
<organism evidence="1 2">
    <name type="scientific">Daphnia magna</name>
    <dbReference type="NCBI Taxonomy" id="35525"/>
    <lineage>
        <taxon>Eukaryota</taxon>
        <taxon>Metazoa</taxon>
        <taxon>Ecdysozoa</taxon>
        <taxon>Arthropoda</taxon>
        <taxon>Crustacea</taxon>
        <taxon>Branchiopoda</taxon>
        <taxon>Diplostraca</taxon>
        <taxon>Cladocera</taxon>
        <taxon>Anomopoda</taxon>
        <taxon>Daphniidae</taxon>
        <taxon>Daphnia</taxon>
    </lineage>
</organism>
<comment type="caution">
    <text evidence="1">The sequence shown here is derived from an EMBL/GenBank/DDBJ whole genome shotgun (WGS) entry which is preliminary data.</text>
</comment>
<dbReference type="OrthoDB" id="8042915at2759"/>